<evidence type="ECO:0000313" key="16">
    <source>
        <dbReference type="EMBL" id="CAL1139564.1"/>
    </source>
</evidence>
<keyword evidence="7 11" id="KW-0663">Pyridoxal phosphate</keyword>
<comment type="cofactor">
    <cofactor evidence="10">
        <name>Mg(2+)</name>
        <dbReference type="ChEBI" id="CHEBI:18420"/>
    </cofactor>
</comment>
<comment type="caution">
    <text evidence="15">The sequence shown here is derived from an EMBL/GenBank/DDBJ whole genome shotgun (WGS) entry which is preliminary data.</text>
</comment>
<gene>
    <name evidence="15" type="ORF">C1SCF055_LOCUS13559</name>
</gene>
<dbReference type="FunFam" id="3.40.640.10:FF:000199">
    <property type="entry name" value="Glycine dehydrogenase [decarboxylating], mitochondrial"/>
    <property type="match status" value="1"/>
</dbReference>
<evidence type="ECO:0000256" key="10">
    <source>
        <dbReference type="PIRSR" id="PIRSR600760-2"/>
    </source>
</evidence>
<dbReference type="InterPro" id="IPR015421">
    <property type="entry name" value="PyrdxlP-dep_Trfase_major"/>
</dbReference>
<feature type="domain" description="Glycine dehydrogenase C-terminal" evidence="14">
    <location>
        <begin position="863"/>
        <end position="983"/>
    </location>
</feature>
<feature type="region of interest" description="Disordered" evidence="12">
    <location>
        <begin position="1360"/>
        <end position="1611"/>
    </location>
</feature>
<dbReference type="InterPro" id="IPR049316">
    <property type="entry name" value="GDC-P_C"/>
</dbReference>
<dbReference type="FunFam" id="3.40.640.10:FF:000224">
    <property type="entry name" value="Probable glycine dehydrogenase (decarboxylating) subunit 2"/>
    <property type="match status" value="1"/>
</dbReference>
<dbReference type="GO" id="GO:0016594">
    <property type="term" value="F:glycine binding"/>
    <property type="evidence" value="ECO:0007669"/>
    <property type="project" value="TreeGrafter"/>
</dbReference>
<evidence type="ECO:0000313" key="15">
    <source>
        <dbReference type="EMBL" id="CAI3986189.1"/>
    </source>
</evidence>
<protein>
    <recommendedName>
        <fullName evidence="4">glycine dehydrogenase (aminomethyl-transferring)</fullName>
        <ecNumber evidence="4">1.4.4.2</ecNumber>
    </recommendedName>
</protein>
<dbReference type="Proteomes" id="UP001152797">
    <property type="component" value="Unassembled WGS sequence"/>
</dbReference>
<dbReference type="InterPro" id="IPR015424">
    <property type="entry name" value="PyrdxlP-dep_Trfase"/>
</dbReference>
<evidence type="ECO:0000256" key="3">
    <source>
        <dbReference type="ARBA" id="ARBA00010756"/>
    </source>
</evidence>
<evidence type="ECO:0000259" key="14">
    <source>
        <dbReference type="Pfam" id="PF21478"/>
    </source>
</evidence>
<feature type="binding site" evidence="10">
    <location>
        <position position="1042"/>
    </location>
    <ligand>
        <name>Mg(2+)</name>
        <dbReference type="ChEBI" id="CHEBI:18420"/>
        <label>1</label>
        <note>catalytic</note>
    </ligand>
</feature>
<dbReference type="EMBL" id="CAMXCT010001057">
    <property type="protein sequence ID" value="CAI3986189.1"/>
    <property type="molecule type" value="Genomic_DNA"/>
</dbReference>
<reference evidence="16" key="2">
    <citation type="submission" date="2024-04" db="EMBL/GenBank/DDBJ databases">
        <authorList>
            <person name="Chen Y."/>
            <person name="Shah S."/>
            <person name="Dougan E. K."/>
            <person name="Thang M."/>
            <person name="Chan C."/>
        </authorList>
    </citation>
    <scope>NUCLEOTIDE SEQUENCE [LARGE SCALE GENOMIC DNA]</scope>
</reference>
<comment type="similarity">
    <text evidence="3">Belongs to the GcvP family.</text>
</comment>
<keyword evidence="17" id="KW-1185">Reference proteome</keyword>
<comment type="catalytic activity">
    <reaction evidence="9">
        <text>N(6)-[(R)-lipoyl]-L-lysyl-[glycine-cleavage complex H protein] + glycine + H(+) = N(6)-[(R)-S(8)-aminomethyldihydrolipoyl]-L-lysyl-[glycine-cleavage complex H protein] + CO2</text>
        <dbReference type="Rhea" id="RHEA:24304"/>
        <dbReference type="Rhea" id="RHEA-COMP:10494"/>
        <dbReference type="Rhea" id="RHEA-COMP:10495"/>
        <dbReference type="ChEBI" id="CHEBI:15378"/>
        <dbReference type="ChEBI" id="CHEBI:16526"/>
        <dbReference type="ChEBI" id="CHEBI:57305"/>
        <dbReference type="ChEBI" id="CHEBI:83099"/>
        <dbReference type="ChEBI" id="CHEBI:83143"/>
        <dbReference type="EC" id="1.4.4.2"/>
    </reaction>
</comment>
<dbReference type="CDD" id="cd00613">
    <property type="entry name" value="GDC-P"/>
    <property type="match status" value="1"/>
</dbReference>
<dbReference type="InterPro" id="IPR049315">
    <property type="entry name" value="GDC-P_N"/>
</dbReference>
<evidence type="ECO:0000256" key="11">
    <source>
        <dbReference type="PIRSR" id="PIRSR603437-50"/>
    </source>
</evidence>
<evidence type="ECO:0000313" key="17">
    <source>
        <dbReference type="Proteomes" id="UP001152797"/>
    </source>
</evidence>
<dbReference type="Gene3D" id="3.30.540.10">
    <property type="entry name" value="Fructose-1,6-Bisphosphatase, subunit A, domain 1"/>
    <property type="match status" value="2"/>
</dbReference>
<keyword evidence="6 10" id="KW-0460">Magnesium</keyword>
<dbReference type="EMBL" id="CAMXCT030001057">
    <property type="protein sequence ID" value="CAL4773501.1"/>
    <property type="molecule type" value="Genomic_DNA"/>
</dbReference>
<comment type="similarity">
    <text evidence="2">Belongs to the inositol monophosphatase superfamily.</text>
</comment>
<feature type="domain" description="Glycine cleavage system P-protein N-terminal" evidence="13">
    <location>
        <begin position="565"/>
        <end position="819"/>
    </location>
</feature>
<dbReference type="InterPro" id="IPR015422">
    <property type="entry name" value="PyrdxlP-dep_Trfase_small"/>
</dbReference>
<dbReference type="Pfam" id="PF02347">
    <property type="entry name" value="GDC-P"/>
    <property type="match status" value="2"/>
</dbReference>
<accession>A0A9P1C6Z3</accession>
<feature type="binding site" evidence="10">
    <location>
        <position position="1060"/>
    </location>
    <ligand>
        <name>Mg(2+)</name>
        <dbReference type="ChEBI" id="CHEBI:18420"/>
        <label>1</label>
        <note>catalytic</note>
    </ligand>
</feature>
<dbReference type="GO" id="GO:0019464">
    <property type="term" value="P:glycine decarboxylation via glycine cleavage system"/>
    <property type="evidence" value="ECO:0007669"/>
    <property type="project" value="TreeGrafter"/>
</dbReference>
<sequence length="1689" mass="185728">MDVPAELVAFAEDLADVAGKVILQYWRKPVTVESKHEPGRPIPESPVTLADREAEEAMRKLIEARQDASFVPCAGWFGVWGRFSSNDLFLPTDQFAQRHLGPLPADVQEMCKVIGVKDLNELMEKAIPATVRRDQPMDLPDGELGEAGSLALLKDMLSKNVVAKNFIGMGYHGSHVPGPILRNLLENPGWYTAYTPYQAEISQGRLESLVNYQTLVCELTGMEVANASLLDEGTAAAEAMAMIARAVNSKAKNQFFISDSVHPQSIDCIKTRAEYFGMELVIGDHTTTDFASMDKLCGALVQYPDTRGRFNKFEGIADALHKNKAYFIVAADPLSLVLAKPPSEIGADVVVGSMQRFGVPMWFGGPSAAYLATSKKQVRRMPGRLIGESLDRLGKPAYRLTLQTREQHIRLDKATSNVCTAQVLLANMAGMYAVYHRKDGLQKIAQRVHGLAQLFASEAQKAGLCVSSTAAFFDTVTIETPKAKAVAQALEQQKMNVRVLDDKTLAASFDETHLEGDIKSLVGALKAAGAGSTASNLAITVDGKLPADFSRTGAFLEQKIFNSISSETELMRYMHTLQKKDLALDTSMISLGSCTMKLNSVSSLAPCSWPEVAHMHPFAPASQTQGYRDMLESLEQYLITVTGFDACSLQPTSGASGEYAGLLVIKKYLEDQGQGHRDVCIIPRSAHGTNPASAAMCGMEIKWIEDSRGMDLAEFKALCEEHKDRLACLMVTYPSTRAFFEDNIQETCEIVHQYGGQVYMDGANMNAQLGLTSPGIIGADVCHLNLHKTFSIPHGGGGPGLGPICVKKHLAKHLPSHVVVEPSSKGADPCGTVSAAPWGQAGIAAIPWMFCTMLGKQGVLDSARYSILNANYMKSRLEPHFDIFPTNKNNKCAHEFIMDFSDIRKKTGIVEEDIAKRLQDYGFHAPTMSWPVPHSLMIEPTESEDKAELDRFCDAMISIRKEIAKIESGEWTAEENPLKNAPHTQQEVCASEWKHPYTREEAAFPVPWLLQRGKFWPTVARVDNSLGDRKLKLYPAHGIIGEEFGSVRTEAKLVWVLDPIDGTKSFITGKPLFGTLIALLRDGRPILGVIDQCVLRERWVGANGQTVFNKQPIRAGGAIKLKDAMMYATTPHMFGVVARFRELLVLEEDASVLMLDSWGVKRLFSHVLRRWLAGSAKPRDPTLNAVWEIMDFAWGESARYMSDDEDVEVVPDDSQDIFMDPIPNNSVPMATQEMPMDSQENEKSPMENEESPMDSKEIPMDSQEEGPMWTDLADSQPDPRPPATWDDLTVDSPGPSTDLPEQPSSASISMPPPPPVDPQVLQRKMEIRARMEAKDAGQGELKPCQIEEFCVTANVDTMETLPYDPKAPVPDALSTIEIEDDQHGHGSDNAAGGELQAPEVPPSQEKTTKEVAELQAEQPALEPTAEPGVDLMEIQEAPTVTRREQLGTDDHQLEPDTGRGRGQNRDRGRGRGRGKRNGKQVDEEDGEAAETNEQGQEIKAPKSRKNEKKQQKEKTEKEEGKQKTGEIVKQDKGKTTPRRRVPKANAKSKSAKPKGKAPVAKRPAQKSAARPSKSAKIVEQPDKSKDKPDEQAPPPAPKGSRTWGGRWIPEDESSAAWKKMQAIKSVFEKCIADKVKRQSSLQPPFYKFCAAAFRQHAVDSDEASLDQLVAVAELQVSSFLNDIARSLSF</sequence>
<dbReference type="InterPro" id="IPR020581">
    <property type="entry name" value="GDC_P"/>
</dbReference>
<dbReference type="Gene3D" id="3.40.640.10">
    <property type="entry name" value="Type I PLP-dependent aspartate aminotransferase-like (Major domain)"/>
    <property type="match status" value="2"/>
</dbReference>
<evidence type="ECO:0000256" key="7">
    <source>
        <dbReference type="ARBA" id="ARBA00022898"/>
    </source>
</evidence>
<proteinExistence type="inferred from homology"/>
<evidence type="ECO:0000256" key="8">
    <source>
        <dbReference type="ARBA" id="ARBA00023002"/>
    </source>
</evidence>
<evidence type="ECO:0000256" key="12">
    <source>
        <dbReference type="SAM" id="MobiDB-lite"/>
    </source>
</evidence>
<feature type="modified residue" description="N6-(pyridoxal phosphate)lysine" evidence="11">
    <location>
        <position position="788"/>
    </location>
</feature>
<name>A0A9P1C6Z3_9DINO</name>
<dbReference type="SUPFAM" id="SSF56655">
    <property type="entry name" value="Carbohydrate phosphatase"/>
    <property type="match status" value="2"/>
</dbReference>
<dbReference type="GO" id="GO:0004375">
    <property type="term" value="F:glycine dehydrogenase (decarboxylating) activity"/>
    <property type="evidence" value="ECO:0007669"/>
    <property type="project" value="UniProtKB-EC"/>
</dbReference>
<evidence type="ECO:0000256" key="1">
    <source>
        <dbReference type="ARBA" id="ARBA00001933"/>
    </source>
</evidence>
<evidence type="ECO:0000259" key="13">
    <source>
        <dbReference type="Pfam" id="PF02347"/>
    </source>
</evidence>
<dbReference type="SUPFAM" id="SSF53383">
    <property type="entry name" value="PLP-dependent transferases"/>
    <property type="match status" value="2"/>
</dbReference>
<evidence type="ECO:0000256" key="4">
    <source>
        <dbReference type="ARBA" id="ARBA00012134"/>
    </source>
</evidence>
<dbReference type="InterPro" id="IPR020583">
    <property type="entry name" value="Inositol_monoP_metal-BS"/>
</dbReference>
<dbReference type="InterPro" id="IPR000760">
    <property type="entry name" value="Inositol_monophosphatase-like"/>
</dbReference>
<keyword evidence="8" id="KW-0560">Oxidoreductase</keyword>
<feature type="domain" description="Glycine cleavage system P-protein N-terminal" evidence="13">
    <location>
        <begin position="97"/>
        <end position="523"/>
    </location>
</feature>
<dbReference type="Gene3D" id="3.90.1150.10">
    <property type="entry name" value="Aspartate Aminotransferase, domain 1"/>
    <property type="match status" value="2"/>
</dbReference>
<dbReference type="PANTHER" id="PTHR11773">
    <property type="entry name" value="GLYCINE DEHYDROGENASE, DECARBOXYLATING"/>
    <property type="match status" value="1"/>
</dbReference>
<feature type="binding site" evidence="10">
    <location>
        <position position="1058"/>
    </location>
    <ligand>
        <name>Mg(2+)</name>
        <dbReference type="ChEBI" id="CHEBI:18420"/>
        <label>1</label>
        <note>catalytic</note>
    </ligand>
</feature>
<dbReference type="GO" id="GO:0030170">
    <property type="term" value="F:pyridoxal phosphate binding"/>
    <property type="evidence" value="ECO:0007669"/>
    <property type="project" value="TreeGrafter"/>
</dbReference>
<dbReference type="GO" id="GO:0046872">
    <property type="term" value="F:metal ion binding"/>
    <property type="evidence" value="ECO:0007669"/>
    <property type="project" value="UniProtKB-KW"/>
</dbReference>
<dbReference type="GO" id="GO:0005739">
    <property type="term" value="C:mitochondrion"/>
    <property type="evidence" value="ECO:0007669"/>
    <property type="project" value="TreeGrafter"/>
</dbReference>
<dbReference type="EMBL" id="CAMXCT020001057">
    <property type="protein sequence ID" value="CAL1139564.1"/>
    <property type="molecule type" value="Genomic_DNA"/>
</dbReference>
<dbReference type="OrthoDB" id="6537869at2759"/>
<evidence type="ECO:0000256" key="2">
    <source>
        <dbReference type="ARBA" id="ARBA00009759"/>
    </source>
</evidence>
<evidence type="ECO:0000256" key="5">
    <source>
        <dbReference type="ARBA" id="ARBA00022723"/>
    </source>
</evidence>
<dbReference type="EC" id="1.4.4.2" evidence="4"/>
<evidence type="ECO:0000256" key="9">
    <source>
        <dbReference type="ARBA" id="ARBA00049026"/>
    </source>
</evidence>
<organism evidence="15">
    <name type="scientific">Cladocopium goreaui</name>
    <dbReference type="NCBI Taxonomy" id="2562237"/>
    <lineage>
        <taxon>Eukaryota</taxon>
        <taxon>Sar</taxon>
        <taxon>Alveolata</taxon>
        <taxon>Dinophyceae</taxon>
        <taxon>Suessiales</taxon>
        <taxon>Symbiodiniaceae</taxon>
        <taxon>Cladocopium</taxon>
    </lineage>
</organism>
<dbReference type="NCBIfam" id="TIGR00461">
    <property type="entry name" value="gcvP"/>
    <property type="match status" value="1"/>
</dbReference>
<comment type="cofactor">
    <cofactor evidence="1 11">
        <name>pyridoxal 5'-phosphate</name>
        <dbReference type="ChEBI" id="CHEBI:597326"/>
    </cofactor>
</comment>
<keyword evidence="5 10" id="KW-0479">Metal-binding</keyword>
<feature type="compositionally biased region" description="Basic and acidic residues" evidence="12">
    <location>
        <begin position="1508"/>
        <end position="1534"/>
    </location>
</feature>
<dbReference type="PROSITE" id="PS00629">
    <property type="entry name" value="IMP_1"/>
    <property type="match status" value="1"/>
</dbReference>
<evidence type="ECO:0000256" key="6">
    <source>
        <dbReference type="ARBA" id="ARBA00022842"/>
    </source>
</evidence>
<feature type="binding site" evidence="10">
    <location>
        <position position="1061"/>
    </location>
    <ligand>
        <name>Mg(2+)</name>
        <dbReference type="ChEBI" id="CHEBI:18420"/>
        <label>1</label>
        <note>catalytic</note>
    </ligand>
</feature>
<dbReference type="Pfam" id="PF21478">
    <property type="entry name" value="GcvP2_C"/>
    <property type="match status" value="1"/>
</dbReference>
<dbReference type="GO" id="GO:0005960">
    <property type="term" value="C:glycine cleavage complex"/>
    <property type="evidence" value="ECO:0007669"/>
    <property type="project" value="TreeGrafter"/>
</dbReference>
<dbReference type="Pfam" id="PF00459">
    <property type="entry name" value="Inositol_P"/>
    <property type="match status" value="1"/>
</dbReference>
<feature type="region of interest" description="Disordered" evidence="12">
    <location>
        <begin position="1217"/>
        <end position="1319"/>
    </location>
</feature>
<feature type="compositionally biased region" description="Basic and acidic residues" evidence="12">
    <location>
        <begin position="1579"/>
        <end position="1590"/>
    </location>
</feature>
<dbReference type="PANTHER" id="PTHR11773:SF1">
    <property type="entry name" value="GLYCINE DEHYDROGENASE (DECARBOXYLATING), MITOCHONDRIAL"/>
    <property type="match status" value="1"/>
</dbReference>
<reference evidence="15" key="1">
    <citation type="submission" date="2022-10" db="EMBL/GenBank/DDBJ databases">
        <authorList>
            <person name="Chen Y."/>
            <person name="Dougan E. K."/>
            <person name="Chan C."/>
            <person name="Rhodes N."/>
            <person name="Thang M."/>
        </authorList>
    </citation>
    <scope>NUCLEOTIDE SEQUENCE</scope>
</reference>
<dbReference type="InterPro" id="IPR003437">
    <property type="entry name" value="GcvP"/>
</dbReference>
<feature type="compositionally biased region" description="Basic and acidic residues" evidence="12">
    <location>
        <begin position="1441"/>
        <end position="1469"/>
    </location>
</feature>